<feature type="domain" description="Helix-turn-helix" evidence="1">
    <location>
        <begin position="2"/>
        <end position="60"/>
    </location>
</feature>
<dbReference type="InterPro" id="IPR058912">
    <property type="entry name" value="HTH_animal"/>
</dbReference>
<dbReference type="Proteomes" id="UP001152320">
    <property type="component" value="Chromosome 22"/>
</dbReference>
<organism evidence="2 3">
    <name type="scientific">Holothuria leucospilota</name>
    <name type="common">Black long sea cucumber</name>
    <name type="synonym">Mertensiothuria leucospilota</name>
    <dbReference type="NCBI Taxonomy" id="206669"/>
    <lineage>
        <taxon>Eukaryota</taxon>
        <taxon>Metazoa</taxon>
        <taxon>Echinodermata</taxon>
        <taxon>Eleutherozoa</taxon>
        <taxon>Echinozoa</taxon>
        <taxon>Holothuroidea</taxon>
        <taxon>Aspidochirotacea</taxon>
        <taxon>Aspidochirotida</taxon>
        <taxon>Holothuriidae</taxon>
        <taxon>Holothuria</taxon>
    </lineage>
</organism>
<comment type="caution">
    <text evidence="2">The sequence shown here is derived from an EMBL/GenBank/DDBJ whole genome shotgun (WGS) entry which is preliminary data.</text>
</comment>
<dbReference type="InterPro" id="IPR035901">
    <property type="entry name" value="GIY-YIG_endonuc_sf"/>
</dbReference>
<dbReference type="PANTHER" id="PTHR21301:SF10">
    <property type="entry name" value="REVERSE TRANSCRIPTASE DOMAIN-CONTAINING PROTEIN"/>
    <property type="match status" value="1"/>
</dbReference>
<accession>A0A9Q1BA18</accession>
<dbReference type="PANTHER" id="PTHR21301">
    <property type="entry name" value="REVERSE TRANSCRIPTASE"/>
    <property type="match status" value="1"/>
</dbReference>
<dbReference type="OrthoDB" id="10025388at2759"/>
<gene>
    <name evidence="2" type="ORF">HOLleu_39721</name>
</gene>
<evidence type="ECO:0000313" key="2">
    <source>
        <dbReference type="EMBL" id="KAJ8020196.1"/>
    </source>
</evidence>
<reference evidence="2" key="1">
    <citation type="submission" date="2021-10" db="EMBL/GenBank/DDBJ databases">
        <title>Tropical sea cucumber genome reveals ecological adaptation and Cuvierian tubules defense mechanism.</title>
        <authorList>
            <person name="Chen T."/>
        </authorList>
    </citation>
    <scope>NUCLEOTIDE SEQUENCE</scope>
    <source>
        <strain evidence="2">Nanhai2018</strain>
        <tissue evidence="2">Muscle</tissue>
    </source>
</reference>
<proteinExistence type="predicted"/>
<keyword evidence="3" id="KW-1185">Reference proteome</keyword>
<dbReference type="Pfam" id="PF26215">
    <property type="entry name" value="HTH_animal"/>
    <property type="match status" value="1"/>
</dbReference>
<protein>
    <recommendedName>
        <fullName evidence="1">Helix-turn-helix domain-containing protein</fullName>
    </recommendedName>
</protein>
<dbReference type="AlphaFoldDB" id="A0A9Q1BA18"/>
<evidence type="ECO:0000313" key="3">
    <source>
        <dbReference type="Proteomes" id="UP001152320"/>
    </source>
</evidence>
<dbReference type="EMBL" id="JAIZAY010000022">
    <property type="protein sequence ID" value="KAJ8020196.1"/>
    <property type="molecule type" value="Genomic_DNA"/>
</dbReference>
<sequence>MLYLSADSCHPGHVKRSLAFSLAKRIKAICSTQELTRKRCEELSRALQKRGHSYSKVTREIDRALNVGEVTNYGREVSSQRVPLVIEYHPGLPDVKELLRKHQPLLHLSPIMKEVVPNLPLLAFSQPPNLRRLLVRAKIKRGTSTVGPSKHCNKNCKLCTDLVNCSVIRSHSCGKVFKVKARESNCMATWVVYCIFCPFCGMQYVGMTQNLKERMANHRSALQKVVREEGGGSGATFLRSCAELYSHLASLSPCHFNVIILQTLNPPFIPENASYENKMVILNNSRERLKHLENIWMWNKLQTISPMGLNVNDGFDCQTRKPRVRAR</sequence>
<evidence type="ECO:0000259" key="1">
    <source>
        <dbReference type="Pfam" id="PF26215"/>
    </source>
</evidence>
<dbReference type="Gene3D" id="3.40.1440.10">
    <property type="entry name" value="GIY-YIG endonuclease"/>
    <property type="match status" value="1"/>
</dbReference>
<name>A0A9Q1BA18_HOLLE</name>
<dbReference type="SUPFAM" id="SSF82771">
    <property type="entry name" value="GIY-YIG endonuclease"/>
    <property type="match status" value="1"/>
</dbReference>